<feature type="domain" description="Ig-like" evidence="7">
    <location>
        <begin position="387"/>
        <end position="474"/>
    </location>
</feature>
<dbReference type="Proteomes" id="UP000694844">
    <property type="component" value="Chromosome 10"/>
</dbReference>
<name>A0A8B8C6H1_CRAVI</name>
<keyword evidence="5" id="KW-0393">Immunoglobulin domain</keyword>
<dbReference type="PANTHER" id="PTHR11640:SF164">
    <property type="entry name" value="MAM DOMAIN-CONTAINING GLYCOSYLPHOSPHATIDYLINOSITOL ANCHOR PROTEIN 1"/>
    <property type="match status" value="1"/>
</dbReference>
<gene>
    <name evidence="9" type="primary">LOC111116600</name>
</gene>
<evidence type="ECO:0000256" key="5">
    <source>
        <dbReference type="ARBA" id="ARBA00023319"/>
    </source>
</evidence>
<evidence type="ECO:0000313" key="8">
    <source>
        <dbReference type="Proteomes" id="UP000694844"/>
    </source>
</evidence>
<keyword evidence="2" id="KW-0472">Membrane</keyword>
<feature type="chain" id="PRO_5034174019" evidence="6">
    <location>
        <begin position="21"/>
        <end position="682"/>
    </location>
</feature>
<evidence type="ECO:0000259" key="7">
    <source>
        <dbReference type="PROSITE" id="PS50835"/>
    </source>
</evidence>
<dbReference type="RefSeq" id="XP_022311308.1">
    <property type="nucleotide sequence ID" value="XM_022455600.1"/>
</dbReference>
<dbReference type="InterPro" id="IPR036179">
    <property type="entry name" value="Ig-like_dom_sf"/>
</dbReference>
<organism evidence="8 9">
    <name type="scientific">Crassostrea virginica</name>
    <name type="common">Eastern oyster</name>
    <dbReference type="NCBI Taxonomy" id="6565"/>
    <lineage>
        <taxon>Eukaryota</taxon>
        <taxon>Metazoa</taxon>
        <taxon>Spiralia</taxon>
        <taxon>Lophotrochozoa</taxon>
        <taxon>Mollusca</taxon>
        <taxon>Bivalvia</taxon>
        <taxon>Autobranchia</taxon>
        <taxon>Pteriomorphia</taxon>
        <taxon>Ostreida</taxon>
        <taxon>Ostreoidea</taxon>
        <taxon>Ostreidae</taxon>
        <taxon>Crassostrea</taxon>
    </lineage>
</organism>
<keyword evidence="8" id="KW-1185">Reference proteome</keyword>
<dbReference type="InterPro" id="IPR051275">
    <property type="entry name" value="Cell_adhesion_signaling"/>
</dbReference>
<dbReference type="SUPFAM" id="SSF48726">
    <property type="entry name" value="Immunoglobulin"/>
    <property type="match status" value="1"/>
</dbReference>
<keyword evidence="4" id="KW-0325">Glycoprotein</keyword>
<dbReference type="CDD" id="cd00096">
    <property type="entry name" value="Ig"/>
    <property type="match status" value="1"/>
</dbReference>
<evidence type="ECO:0000313" key="9">
    <source>
        <dbReference type="RefSeq" id="XP_022311308.1"/>
    </source>
</evidence>
<protein>
    <submittedName>
        <fullName evidence="9">Uncharacterized protein LOC111116600</fullName>
    </submittedName>
</protein>
<evidence type="ECO:0000256" key="2">
    <source>
        <dbReference type="ARBA" id="ARBA00023136"/>
    </source>
</evidence>
<feature type="domain" description="Ig-like" evidence="7">
    <location>
        <begin position="200"/>
        <end position="288"/>
    </location>
</feature>
<dbReference type="GeneID" id="111116600"/>
<proteinExistence type="predicted"/>
<dbReference type="OrthoDB" id="6272054at2759"/>
<dbReference type="GO" id="GO:0005886">
    <property type="term" value="C:plasma membrane"/>
    <property type="evidence" value="ECO:0007669"/>
    <property type="project" value="TreeGrafter"/>
</dbReference>
<feature type="signal peptide" evidence="6">
    <location>
        <begin position="1"/>
        <end position="20"/>
    </location>
</feature>
<dbReference type="InterPro" id="IPR007110">
    <property type="entry name" value="Ig-like_dom"/>
</dbReference>
<evidence type="ECO:0000256" key="4">
    <source>
        <dbReference type="ARBA" id="ARBA00023180"/>
    </source>
</evidence>
<keyword evidence="3" id="KW-1015">Disulfide bond</keyword>
<dbReference type="PANTHER" id="PTHR11640">
    <property type="entry name" value="NEPHRIN"/>
    <property type="match status" value="1"/>
</dbReference>
<dbReference type="GO" id="GO:0050839">
    <property type="term" value="F:cell adhesion molecule binding"/>
    <property type="evidence" value="ECO:0007669"/>
    <property type="project" value="TreeGrafter"/>
</dbReference>
<comment type="subcellular location">
    <subcellularLocation>
        <location evidence="1">Membrane</location>
        <topology evidence="1">Single-pass type I membrane protein</topology>
    </subcellularLocation>
</comment>
<accession>A0A8B8C6H1</accession>
<reference evidence="9" key="1">
    <citation type="submission" date="2025-08" db="UniProtKB">
        <authorList>
            <consortium name="RefSeq"/>
        </authorList>
    </citation>
    <scope>IDENTIFICATION</scope>
    <source>
        <tissue evidence="9">Whole sample</tissue>
    </source>
</reference>
<evidence type="ECO:0000256" key="1">
    <source>
        <dbReference type="ARBA" id="ARBA00004479"/>
    </source>
</evidence>
<sequence length="682" mass="75969">MERVMFTCFVVCGLLYTAQGGPLYISTKFLNGDVLFLWNGDIAQKYDIQITRDETTSGWDQQTGTQYTVEDALLYDSISINVRLPGDSTHNEMTYLVFKVKSNVGDSVNISWIAPFFPRAENYTIYHTGEVNRSIILVNTRGATFDQVKYEYHSRPFNSTNIVFNIMDITREDAGYYNGGTKAEAAWSGGGVVLIVHDKPSKPNIQGNINIMVDSYSELNCSSFLTTAPDYYARLRTLSYTWYVNNTKLGESSKTLRVYVTRNHKYNQYSCTAKDKLESDRSDHVTINPLYPPDKLKILPEPQPEVTVKEGETIGPYTCTADCNPPCDMTWKYKDSTSGFFDAASTGLLDRQIVNRSIALYRCIAKYPSVMDVKESIKLDVLYLDEPLVSFNGSSYSNQAVQTQERTTLHISCNVPANPNPSIRLRRSGSTDILTETSTSEVLSYSIPRLQCSDTGNYTCTGDLTGFTSKQTVFGVNVICKPRFDSMSDFKQNYGSKSGGNVYVSVAVPLIANPAPQASYITWFGPTGQLTISSTVSQQSAIYKHLVTSSIPVQDQNSFGNYTMKYNGKSIITVIISAEEIRINSSDLIEINKGGLIGLEGTVFVKVPIFSEGPPITSHITWLDPNGLMIRDQSIVLQQRDGLYNHMITSILPVSGAKQYGEYKLLYANNSITTIRITEKVC</sequence>
<dbReference type="Gene3D" id="2.60.40.10">
    <property type="entry name" value="Immunoglobulins"/>
    <property type="match status" value="2"/>
</dbReference>
<keyword evidence="6" id="KW-0732">Signal</keyword>
<dbReference type="InterPro" id="IPR013783">
    <property type="entry name" value="Ig-like_fold"/>
</dbReference>
<evidence type="ECO:0000256" key="3">
    <source>
        <dbReference type="ARBA" id="ARBA00023157"/>
    </source>
</evidence>
<dbReference type="KEGG" id="cvn:111116600"/>
<dbReference type="GO" id="GO:0098609">
    <property type="term" value="P:cell-cell adhesion"/>
    <property type="evidence" value="ECO:0007669"/>
    <property type="project" value="TreeGrafter"/>
</dbReference>
<dbReference type="PROSITE" id="PS50835">
    <property type="entry name" value="IG_LIKE"/>
    <property type="match status" value="3"/>
</dbReference>
<dbReference type="Pfam" id="PF13927">
    <property type="entry name" value="Ig_3"/>
    <property type="match status" value="1"/>
</dbReference>
<feature type="domain" description="Ig-like" evidence="7">
    <location>
        <begin position="293"/>
        <end position="380"/>
    </location>
</feature>
<dbReference type="AlphaFoldDB" id="A0A8B8C6H1"/>
<evidence type="ECO:0000256" key="6">
    <source>
        <dbReference type="SAM" id="SignalP"/>
    </source>
</evidence>
<dbReference type="GO" id="GO:0005911">
    <property type="term" value="C:cell-cell junction"/>
    <property type="evidence" value="ECO:0007669"/>
    <property type="project" value="TreeGrafter"/>
</dbReference>